<evidence type="ECO:0000313" key="1">
    <source>
        <dbReference type="EMBL" id="KIJ31080.1"/>
    </source>
</evidence>
<reference evidence="1 2" key="1">
    <citation type="submission" date="2014-06" db="EMBL/GenBank/DDBJ databases">
        <title>Evolutionary Origins and Diversification of the Mycorrhizal Mutualists.</title>
        <authorList>
            <consortium name="DOE Joint Genome Institute"/>
            <consortium name="Mycorrhizal Genomics Consortium"/>
            <person name="Kohler A."/>
            <person name="Kuo A."/>
            <person name="Nagy L.G."/>
            <person name="Floudas D."/>
            <person name="Copeland A."/>
            <person name="Barry K.W."/>
            <person name="Cichocki N."/>
            <person name="Veneault-Fourrey C."/>
            <person name="LaButti K."/>
            <person name="Lindquist E.A."/>
            <person name="Lipzen A."/>
            <person name="Lundell T."/>
            <person name="Morin E."/>
            <person name="Murat C."/>
            <person name="Riley R."/>
            <person name="Ohm R."/>
            <person name="Sun H."/>
            <person name="Tunlid A."/>
            <person name="Henrissat B."/>
            <person name="Grigoriev I.V."/>
            <person name="Hibbett D.S."/>
            <person name="Martin F."/>
        </authorList>
    </citation>
    <scope>NUCLEOTIDE SEQUENCE [LARGE SCALE GENOMIC DNA]</scope>
    <source>
        <strain evidence="1 2">SS14</strain>
    </source>
</reference>
<dbReference type="HOGENOM" id="CLU_169152_0_0_1"/>
<name>A0A0C9V0Y4_SPHS4</name>
<accession>A0A0C9V0Y4</accession>
<keyword evidence="2" id="KW-1185">Reference proteome</keyword>
<feature type="non-terminal residue" evidence="1">
    <location>
        <position position="1"/>
    </location>
</feature>
<dbReference type="Proteomes" id="UP000054279">
    <property type="component" value="Unassembled WGS sequence"/>
</dbReference>
<sequence length="105" mass="11651">YILDHYFAKEVDLFHEVAQVAMFLSVACSIIMGLSQRSGDFIVATIFILLKSLAFSNSKEELTPLHAEILDQLPRQLATALSKFNLDGQVTNYAVCPSCHSLYAP</sequence>
<dbReference type="AlphaFoldDB" id="A0A0C9V0Y4"/>
<feature type="non-terminal residue" evidence="1">
    <location>
        <position position="105"/>
    </location>
</feature>
<dbReference type="OrthoDB" id="3253623at2759"/>
<organism evidence="1 2">
    <name type="scientific">Sphaerobolus stellatus (strain SS14)</name>
    <dbReference type="NCBI Taxonomy" id="990650"/>
    <lineage>
        <taxon>Eukaryota</taxon>
        <taxon>Fungi</taxon>
        <taxon>Dikarya</taxon>
        <taxon>Basidiomycota</taxon>
        <taxon>Agaricomycotina</taxon>
        <taxon>Agaricomycetes</taxon>
        <taxon>Phallomycetidae</taxon>
        <taxon>Geastrales</taxon>
        <taxon>Sphaerobolaceae</taxon>
        <taxon>Sphaerobolus</taxon>
    </lineage>
</organism>
<proteinExistence type="predicted"/>
<protein>
    <submittedName>
        <fullName evidence="1">Uncharacterized protein</fullName>
    </submittedName>
</protein>
<dbReference type="EMBL" id="KN837248">
    <property type="protein sequence ID" value="KIJ31080.1"/>
    <property type="molecule type" value="Genomic_DNA"/>
</dbReference>
<gene>
    <name evidence="1" type="ORF">M422DRAFT_84197</name>
</gene>
<evidence type="ECO:0000313" key="2">
    <source>
        <dbReference type="Proteomes" id="UP000054279"/>
    </source>
</evidence>